<evidence type="ECO:0000313" key="4">
    <source>
        <dbReference type="EMBL" id="SOC44920.1"/>
    </source>
</evidence>
<dbReference type="InterPro" id="IPR024163">
    <property type="entry name" value="Aerotolerance_reg_N"/>
</dbReference>
<evidence type="ECO:0000259" key="3">
    <source>
        <dbReference type="Pfam" id="PF13519"/>
    </source>
</evidence>
<dbReference type="SUPFAM" id="SSF53300">
    <property type="entry name" value="vWA-like"/>
    <property type="match status" value="1"/>
</dbReference>
<dbReference type="RefSeq" id="WP_097151249.1">
    <property type="nucleotide sequence ID" value="NZ_OBQC01000025.1"/>
</dbReference>
<keyword evidence="1" id="KW-0812">Transmembrane</keyword>
<dbReference type="OrthoDB" id="9780136at2"/>
<sequence length="583" mass="66101">MGFSNLLFLWTLILPIIVLIYYFFRKKYKDQTISSTMFWDEVMQETRVSPYLKHLQRNALLYLQLLALILFTLALMNPFIKKSEMAGEQIIWIVDTSASMLAGKETSTFDKHKEEMKSLVSEIAERPLTIVTTGEEPNVILRQETDNTLIHNTIDQLTVTYEDEQLSKAIDVAQAFVGDTSTSIYIFTDSLDRKELPIETDRVKWVVKGAEKDLKNVAITKFAATEVNGEISALVQIKNETELVHEMTLSIVDDMEQNLKEEKITIEANEELSLMYDQFPLSTVLTAHIDVDDDYEADNAVSSILSGAQLDIIVDQQMHALVQKGFQALDADVKIVQTDQMKQMADKGIVITNQTDLLDESSGKVILIGRDDESAEEINSMVDVSKDPLFAFSDLEDVYVSAIYPSFDGFTTIATIGEKPFIQRSPKGDIVILADIESTDWPLHPSFPLMLWSLQNELSEGTQSLGIFRPNESKAVSLIDDEWTIYSFEGEYISTIESPGHFRAPTIPGVYTIRSQEEQKYFLVQLSNLERSIQEGTSFELGQLQSDGEDIKTRESLSNWILFIVLLLLVIEWEVQRRRGFAN</sequence>
<gene>
    <name evidence="4" type="ORF">SAMN05877842_1258</name>
</gene>
<feature type="domain" description="Aerotolerance regulator N-terminal" evidence="2">
    <location>
        <begin position="1"/>
        <end position="78"/>
    </location>
</feature>
<dbReference type="PANTHER" id="PTHR37464:SF1">
    <property type="entry name" value="BLL2463 PROTEIN"/>
    <property type="match status" value="1"/>
</dbReference>
<keyword evidence="5" id="KW-1185">Reference proteome</keyword>
<evidence type="ECO:0000256" key="1">
    <source>
        <dbReference type="SAM" id="Phobius"/>
    </source>
</evidence>
<feature type="domain" description="VWFA" evidence="3">
    <location>
        <begin position="91"/>
        <end position="190"/>
    </location>
</feature>
<dbReference type="PANTHER" id="PTHR37464">
    <property type="entry name" value="BLL2463 PROTEIN"/>
    <property type="match status" value="1"/>
</dbReference>
<dbReference type="Proteomes" id="UP000219252">
    <property type="component" value="Unassembled WGS sequence"/>
</dbReference>
<evidence type="ECO:0000313" key="5">
    <source>
        <dbReference type="Proteomes" id="UP000219252"/>
    </source>
</evidence>
<dbReference type="InterPro" id="IPR002035">
    <property type="entry name" value="VWF_A"/>
</dbReference>
<dbReference type="Gene3D" id="3.40.50.410">
    <property type="entry name" value="von Willebrand factor, type A domain"/>
    <property type="match status" value="1"/>
</dbReference>
<keyword evidence="1" id="KW-1133">Transmembrane helix</keyword>
<name>A0A285USU6_9BACL</name>
<proteinExistence type="predicted"/>
<dbReference type="EMBL" id="OBQC01000025">
    <property type="protein sequence ID" value="SOC44920.1"/>
    <property type="molecule type" value="Genomic_DNA"/>
</dbReference>
<dbReference type="InterPro" id="IPR036465">
    <property type="entry name" value="vWFA_dom_sf"/>
</dbReference>
<protein>
    <submittedName>
        <fullName evidence="4">von Willebrand factor type A domain-containing protein</fullName>
    </submittedName>
</protein>
<accession>A0A285USU6</accession>
<dbReference type="AlphaFoldDB" id="A0A285USU6"/>
<keyword evidence="1" id="KW-0472">Membrane</keyword>
<dbReference type="Pfam" id="PF13519">
    <property type="entry name" value="VWA_2"/>
    <property type="match status" value="1"/>
</dbReference>
<evidence type="ECO:0000259" key="2">
    <source>
        <dbReference type="Pfam" id="PF07584"/>
    </source>
</evidence>
<feature type="transmembrane region" description="Helical" evidence="1">
    <location>
        <begin position="59"/>
        <end position="80"/>
    </location>
</feature>
<reference evidence="5" key="1">
    <citation type="submission" date="2017-08" db="EMBL/GenBank/DDBJ databases">
        <authorList>
            <person name="Varghese N."/>
            <person name="Submissions S."/>
        </authorList>
    </citation>
    <scope>NUCLEOTIDE SEQUENCE [LARGE SCALE GENOMIC DNA]</scope>
    <source>
        <strain evidence="5">JC23</strain>
    </source>
</reference>
<feature type="transmembrane region" description="Helical" evidence="1">
    <location>
        <begin position="6"/>
        <end position="24"/>
    </location>
</feature>
<organism evidence="4 5">
    <name type="scientific">Ureibacillus acetophenoni</name>
    <dbReference type="NCBI Taxonomy" id="614649"/>
    <lineage>
        <taxon>Bacteria</taxon>
        <taxon>Bacillati</taxon>
        <taxon>Bacillota</taxon>
        <taxon>Bacilli</taxon>
        <taxon>Bacillales</taxon>
        <taxon>Caryophanaceae</taxon>
        <taxon>Ureibacillus</taxon>
    </lineage>
</organism>
<dbReference type="Pfam" id="PF07584">
    <property type="entry name" value="BatA"/>
    <property type="match status" value="1"/>
</dbReference>